<sequence>MATSSVYSPPTRPLPRNTLSRSAFKFKKSSKYCSWRLDGIFMDLFGLNWQLQESESYGTFENDGGERDPILNTIMVSTDNGEFLQTLSKCLFLHQKCSFSGGFTYIVKKSFSRIIDAFVVSKILLFILCIFVFQYDFVEVLDGSRLMPEEKRAFSDKNLGHAELAGAREDNVGGGVRHTRSVNVHEAGFIQYLDTRIWHLAFYNDGRNTEQVIYNTIIIDSIIECPQNCHGNGNCLSGICHCFPGFLGPDCSRAACPVLCSANGQYSHGHCQCYSGWKGTECDVPVKQCIDIHCGGHGICIMGACICNTGYKGDYCEEVDCIDPSCSAHGVCIHGECHCQPGWGGAGCEFAKAMCPDPCSGHGIYNTETSTCTCNQNWTGPDCSLEICEVDCGSYGICYSGVCRCEEGWTGTVCDQRACHPICSKNGVCKDGKCECGQGWTGEHCNIGKWIIHIYIVTHACLEPVLQREMILKT</sequence>
<keyword evidence="9 14" id="KW-0472">Membrane</keyword>
<comment type="subcellular location">
    <subcellularLocation>
        <location evidence="1">Cell membrane</location>
        <topology evidence="1">Single-pass membrane protein</topology>
    </subcellularLocation>
    <subcellularLocation>
        <location evidence="2">Cell projection</location>
    </subcellularLocation>
</comment>
<evidence type="ECO:0000256" key="9">
    <source>
        <dbReference type="ARBA" id="ARBA00023136"/>
    </source>
</evidence>
<keyword evidence="8 14" id="KW-1133">Transmembrane helix</keyword>
<evidence type="ECO:0000259" key="16">
    <source>
        <dbReference type="PROSITE" id="PS51361"/>
    </source>
</evidence>
<dbReference type="SMART" id="SM00181">
    <property type="entry name" value="EGF"/>
    <property type="match status" value="7"/>
</dbReference>
<dbReference type="GO" id="GO:0043005">
    <property type="term" value="C:neuron projection"/>
    <property type="evidence" value="ECO:0007669"/>
    <property type="project" value="TreeGrafter"/>
</dbReference>
<dbReference type="FunFam" id="2.10.25.10:FF:000013">
    <property type="entry name" value="Teneurin transmembrane protein 4"/>
    <property type="match status" value="1"/>
</dbReference>
<feature type="domain" description="EGF-like" evidence="15">
    <location>
        <begin position="351"/>
        <end position="384"/>
    </location>
</feature>
<reference evidence="17" key="2">
    <citation type="submission" date="2025-09" db="UniProtKB">
        <authorList>
            <consortium name="Ensembl"/>
        </authorList>
    </citation>
    <scope>IDENTIFICATION</scope>
</reference>
<feature type="disulfide bond" evidence="13">
    <location>
        <begin position="374"/>
        <end position="383"/>
    </location>
</feature>
<evidence type="ECO:0000256" key="3">
    <source>
        <dbReference type="ARBA" id="ARBA00009385"/>
    </source>
</evidence>
<feature type="transmembrane region" description="Helical" evidence="14">
    <location>
        <begin position="114"/>
        <end position="135"/>
    </location>
</feature>
<dbReference type="PROSITE" id="PS51361">
    <property type="entry name" value="TENEURIN_N"/>
    <property type="match status" value="1"/>
</dbReference>
<protein>
    <recommendedName>
        <fullName evidence="19">Teneurin transmembrane protein 1</fullName>
    </recommendedName>
</protein>
<evidence type="ECO:0000313" key="18">
    <source>
        <dbReference type="Proteomes" id="UP000261620"/>
    </source>
</evidence>
<keyword evidence="6 14" id="KW-0812">Transmembrane</keyword>
<name>A0A3Q3XGP3_MOLML</name>
<dbReference type="GO" id="GO:0050839">
    <property type="term" value="F:cell adhesion molecule binding"/>
    <property type="evidence" value="ECO:0007669"/>
    <property type="project" value="TreeGrafter"/>
</dbReference>
<evidence type="ECO:0000256" key="8">
    <source>
        <dbReference type="ARBA" id="ARBA00022989"/>
    </source>
</evidence>
<reference evidence="17" key="1">
    <citation type="submission" date="2025-08" db="UniProtKB">
        <authorList>
            <consortium name="Ensembl"/>
        </authorList>
    </citation>
    <scope>IDENTIFICATION</scope>
</reference>
<dbReference type="STRING" id="94237.ENSMMOP00000022246"/>
<feature type="domain" description="Teneurin N-terminal" evidence="16">
    <location>
        <begin position="1"/>
        <end position="37"/>
    </location>
</feature>
<dbReference type="FunFam" id="2.10.25.10:FF:000535">
    <property type="entry name" value="Si:dkey-237h12.3"/>
    <property type="match status" value="1"/>
</dbReference>
<dbReference type="Pfam" id="PF23093">
    <property type="entry name" value="GBD_Tenm3"/>
    <property type="match status" value="1"/>
</dbReference>
<evidence type="ECO:0000256" key="5">
    <source>
        <dbReference type="ARBA" id="ARBA00022536"/>
    </source>
</evidence>
<dbReference type="InterPro" id="IPR057629">
    <property type="entry name" value="Teneurin1-4_GBD"/>
</dbReference>
<evidence type="ECO:0000256" key="13">
    <source>
        <dbReference type="PROSITE-ProRule" id="PRU00076"/>
    </source>
</evidence>
<evidence type="ECO:0000256" key="14">
    <source>
        <dbReference type="SAM" id="Phobius"/>
    </source>
</evidence>
<keyword evidence="11" id="KW-0325">Glycoprotein</keyword>
<dbReference type="FunFam" id="2.10.25.10:FF:000021">
    <property type="entry name" value="Teneurin transmembrane protein 2"/>
    <property type="match status" value="1"/>
</dbReference>
<evidence type="ECO:0000256" key="1">
    <source>
        <dbReference type="ARBA" id="ARBA00004162"/>
    </source>
</evidence>
<dbReference type="InterPro" id="IPR000742">
    <property type="entry name" value="EGF"/>
</dbReference>
<keyword evidence="7" id="KW-0677">Repeat</keyword>
<dbReference type="GO" id="GO:0007157">
    <property type="term" value="P:heterophilic cell-cell adhesion via plasma membrane cell adhesion molecules"/>
    <property type="evidence" value="ECO:0007669"/>
    <property type="project" value="TreeGrafter"/>
</dbReference>
<dbReference type="PROSITE" id="PS01186">
    <property type="entry name" value="EGF_2"/>
    <property type="match status" value="3"/>
</dbReference>
<dbReference type="Gene3D" id="2.10.25.10">
    <property type="entry name" value="Laminin"/>
    <property type="match status" value="5"/>
</dbReference>
<dbReference type="GO" id="GO:0048666">
    <property type="term" value="P:neuron development"/>
    <property type="evidence" value="ECO:0007669"/>
    <property type="project" value="TreeGrafter"/>
</dbReference>
<dbReference type="GO" id="GO:0046982">
    <property type="term" value="F:protein heterodimerization activity"/>
    <property type="evidence" value="ECO:0007669"/>
    <property type="project" value="TreeGrafter"/>
</dbReference>
<dbReference type="AlphaFoldDB" id="A0A3Q3XGP3"/>
<dbReference type="FunFam" id="2.10.25.10:FF:000026">
    <property type="entry name" value="Teneurin transmembrane protein 2"/>
    <property type="match status" value="1"/>
</dbReference>
<evidence type="ECO:0000313" key="17">
    <source>
        <dbReference type="Ensembl" id="ENSMMOP00000022246.1"/>
    </source>
</evidence>
<keyword evidence="4" id="KW-1003">Cell membrane</keyword>
<evidence type="ECO:0008006" key="19">
    <source>
        <dbReference type="Google" id="ProtNLM"/>
    </source>
</evidence>
<keyword evidence="10 13" id="KW-1015">Disulfide bond</keyword>
<dbReference type="PROSITE" id="PS00022">
    <property type="entry name" value="EGF_1"/>
    <property type="match status" value="4"/>
</dbReference>
<dbReference type="Ensembl" id="ENSMMOT00000022615.1">
    <property type="protein sequence ID" value="ENSMMOP00000022246.1"/>
    <property type="gene ID" value="ENSMMOG00000016905.1"/>
</dbReference>
<dbReference type="Pfam" id="PF06484">
    <property type="entry name" value="Ten_N"/>
    <property type="match status" value="1"/>
</dbReference>
<evidence type="ECO:0000256" key="12">
    <source>
        <dbReference type="ARBA" id="ARBA00023273"/>
    </source>
</evidence>
<evidence type="ECO:0000256" key="10">
    <source>
        <dbReference type="ARBA" id="ARBA00023157"/>
    </source>
</evidence>
<dbReference type="InterPro" id="IPR009471">
    <property type="entry name" value="Ten_N"/>
</dbReference>
<keyword evidence="5 13" id="KW-0245">EGF-like domain</keyword>
<evidence type="ECO:0000256" key="2">
    <source>
        <dbReference type="ARBA" id="ARBA00004316"/>
    </source>
</evidence>
<dbReference type="GO" id="GO:0007165">
    <property type="term" value="P:signal transduction"/>
    <property type="evidence" value="ECO:0007669"/>
    <property type="project" value="InterPro"/>
</dbReference>
<evidence type="ECO:0000256" key="11">
    <source>
        <dbReference type="ARBA" id="ARBA00023180"/>
    </source>
</evidence>
<keyword evidence="18" id="KW-1185">Reference proteome</keyword>
<comment type="caution">
    <text evidence="13">Lacks conserved residue(s) required for the propagation of feature annotation.</text>
</comment>
<evidence type="ECO:0000256" key="4">
    <source>
        <dbReference type="ARBA" id="ARBA00022475"/>
    </source>
</evidence>
<proteinExistence type="inferred from homology"/>
<dbReference type="GO" id="GO:0005886">
    <property type="term" value="C:plasma membrane"/>
    <property type="evidence" value="ECO:0007669"/>
    <property type="project" value="UniProtKB-SubCell"/>
</dbReference>
<dbReference type="PROSITE" id="PS50026">
    <property type="entry name" value="EGF_3"/>
    <property type="match status" value="1"/>
</dbReference>
<dbReference type="PANTHER" id="PTHR11219">
    <property type="entry name" value="TENEURIN AND N-ACETYLGLUCOSAMINE-1-PHOSPHODIESTER ALPHA-N-ACETYLGLUCOSAMINIDASE"/>
    <property type="match status" value="1"/>
</dbReference>
<dbReference type="OMA" id="IGEWITH"/>
<dbReference type="InterPro" id="IPR051216">
    <property type="entry name" value="Teneurin"/>
</dbReference>
<comment type="similarity">
    <text evidence="3">Belongs to the tenascin family. Teneurin subfamily.</text>
</comment>
<organism evidence="17 18">
    <name type="scientific">Mola mola</name>
    <name type="common">Ocean sunfish</name>
    <name type="synonym">Tetraodon mola</name>
    <dbReference type="NCBI Taxonomy" id="94237"/>
    <lineage>
        <taxon>Eukaryota</taxon>
        <taxon>Metazoa</taxon>
        <taxon>Chordata</taxon>
        <taxon>Craniata</taxon>
        <taxon>Vertebrata</taxon>
        <taxon>Euteleostomi</taxon>
        <taxon>Actinopterygii</taxon>
        <taxon>Neopterygii</taxon>
        <taxon>Teleostei</taxon>
        <taxon>Neoteleostei</taxon>
        <taxon>Acanthomorphata</taxon>
        <taxon>Eupercaria</taxon>
        <taxon>Tetraodontiformes</taxon>
        <taxon>Molidae</taxon>
        <taxon>Mola</taxon>
    </lineage>
</organism>
<dbReference type="Proteomes" id="UP000261620">
    <property type="component" value="Unplaced"/>
</dbReference>
<dbReference type="FunFam" id="2.10.25.10:FF:000016">
    <property type="entry name" value="Teneurin transmembrane protein 2"/>
    <property type="match status" value="1"/>
</dbReference>
<evidence type="ECO:0000256" key="7">
    <source>
        <dbReference type="ARBA" id="ARBA00022737"/>
    </source>
</evidence>
<accession>A0A3Q3XGP3</accession>
<dbReference type="SUPFAM" id="SSF57196">
    <property type="entry name" value="EGF/Laminin"/>
    <property type="match status" value="2"/>
</dbReference>
<dbReference type="FunFam" id="2.60.120.260:FF:000008">
    <property type="entry name" value="teneurin-3 isoform X2"/>
    <property type="match status" value="1"/>
</dbReference>
<keyword evidence="12" id="KW-0966">Cell projection</keyword>
<dbReference type="PANTHER" id="PTHR11219:SF65">
    <property type="entry name" value="TENEURIN-3"/>
    <property type="match status" value="1"/>
</dbReference>
<evidence type="ECO:0000256" key="6">
    <source>
        <dbReference type="ARBA" id="ARBA00022692"/>
    </source>
</evidence>
<evidence type="ECO:0000259" key="15">
    <source>
        <dbReference type="PROSITE" id="PS50026"/>
    </source>
</evidence>
<dbReference type="Pfam" id="PF25024">
    <property type="entry name" value="EGF_TEN"/>
    <property type="match status" value="1"/>
</dbReference>
<dbReference type="Gene3D" id="2.60.120.260">
    <property type="entry name" value="Galactose-binding domain-like"/>
    <property type="match status" value="1"/>
</dbReference>
<dbReference type="GO" id="GO:0042803">
    <property type="term" value="F:protein homodimerization activity"/>
    <property type="evidence" value="ECO:0007669"/>
    <property type="project" value="TreeGrafter"/>
</dbReference>